<dbReference type="EMBL" id="JAGTJJ010000005">
    <property type="protein sequence ID" value="MDC3981499.1"/>
    <property type="molecule type" value="Genomic_DNA"/>
</dbReference>
<keyword evidence="1" id="KW-0732">Signal</keyword>
<gene>
    <name evidence="2" type="ORF">KEG57_13380</name>
</gene>
<evidence type="ECO:0000313" key="3">
    <source>
        <dbReference type="Proteomes" id="UP001151081"/>
    </source>
</evidence>
<dbReference type="Proteomes" id="UP001151081">
    <property type="component" value="Unassembled WGS sequence"/>
</dbReference>
<sequence length="214" mass="23342">MTTTLRLSTSLASALLVTSMAFHASAAEPREHSLSATIGLTPLYFGEAVGFTDGGGDYFASANEPLLFGLSADYMRSYGLVRVGVGLRYESVQDTNTHWYRDWQTFSHELGISGLLSLGGTTRSGVDIAATLGLGIGHSWIPNFDLYPPSWGGTGELLVSVAIPVTRASDFFLRSGMSVAFYIGNMTQEGEYPRPDAVLRRAYFPFELGFRRRF</sequence>
<organism evidence="2 3">
    <name type="scientific">Polyangium jinanense</name>
    <dbReference type="NCBI Taxonomy" id="2829994"/>
    <lineage>
        <taxon>Bacteria</taxon>
        <taxon>Pseudomonadati</taxon>
        <taxon>Myxococcota</taxon>
        <taxon>Polyangia</taxon>
        <taxon>Polyangiales</taxon>
        <taxon>Polyangiaceae</taxon>
        <taxon>Polyangium</taxon>
    </lineage>
</organism>
<feature type="signal peptide" evidence="1">
    <location>
        <begin position="1"/>
        <end position="26"/>
    </location>
</feature>
<reference evidence="2 3" key="1">
    <citation type="submission" date="2021-04" db="EMBL/GenBank/DDBJ databases">
        <title>Genome analysis of Polyangium sp.</title>
        <authorList>
            <person name="Li Y."/>
            <person name="Wang J."/>
        </authorList>
    </citation>
    <scope>NUCLEOTIDE SEQUENCE [LARGE SCALE GENOMIC DNA]</scope>
    <source>
        <strain evidence="2 3">SDU14</strain>
    </source>
</reference>
<dbReference type="RefSeq" id="WP_272458514.1">
    <property type="nucleotide sequence ID" value="NZ_JAGTJJ010000005.1"/>
</dbReference>
<dbReference type="AlphaFoldDB" id="A0A9X4AQW1"/>
<accession>A0A9X4AQW1</accession>
<keyword evidence="3" id="KW-1185">Reference proteome</keyword>
<feature type="chain" id="PRO_5040857324" description="Outer membrane protein beta-barrel domain-containing protein" evidence="1">
    <location>
        <begin position="27"/>
        <end position="214"/>
    </location>
</feature>
<name>A0A9X4AQW1_9BACT</name>
<evidence type="ECO:0000256" key="1">
    <source>
        <dbReference type="SAM" id="SignalP"/>
    </source>
</evidence>
<evidence type="ECO:0008006" key="4">
    <source>
        <dbReference type="Google" id="ProtNLM"/>
    </source>
</evidence>
<protein>
    <recommendedName>
        <fullName evidence="4">Outer membrane protein beta-barrel domain-containing protein</fullName>
    </recommendedName>
</protein>
<evidence type="ECO:0000313" key="2">
    <source>
        <dbReference type="EMBL" id="MDC3981499.1"/>
    </source>
</evidence>
<proteinExistence type="predicted"/>
<comment type="caution">
    <text evidence="2">The sequence shown here is derived from an EMBL/GenBank/DDBJ whole genome shotgun (WGS) entry which is preliminary data.</text>
</comment>